<name>A0ABN3C1U4_9MICC</name>
<gene>
    <name evidence="3" type="ORF">GCM10009849_34480</name>
</gene>
<feature type="chain" id="PRO_5046255628" evidence="2">
    <location>
        <begin position="36"/>
        <end position="397"/>
    </location>
</feature>
<keyword evidence="1" id="KW-0175">Coiled coil</keyword>
<feature type="coiled-coil region" evidence="1">
    <location>
        <begin position="183"/>
        <end position="228"/>
    </location>
</feature>
<evidence type="ECO:0000256" key="1">
    <source>
        <dbReference type="SAM" id="Coils"/>
    </source>
</evidence>
<sequence>MALGAMVLRVAAVRVVAALVTAVLALGLSGSMAVAADDAPPSGFPTWADVEAAKADAEAARVQADRISALLAQVKATAADASAAAVTAGATAARAQQDVRSQERVVERLESEADRQATDRDAAQNAAGRLAAAAYMGGPGIGPFETFSLLSRPEAIDELQALQILNEQAAQSLTDYRVAANAASAAHQAAQAARDELAQLAAKAERDLQTAQSAQRAAQRVVAEAQDKETTLLAQLTDLKGTSADVERKYREGVEARAAYEAAQKAKSLAAQAQGGLSGAALLATSPVSSGAGVVNDPAGAQAFASSLMGGRGWDQTEFGCLVQLWTRESNWLTDATNPSSGAYGIAQALPASKYASAGSDWLTNYRTQVSWGVGYIADRYGTPCRAWDHSNAVGWY</sequence>
<dbReference type="EMBL" id="BAAAQW010000013">
    <property type="protein sequence ID" value="GAA2203169.1"/>
    <property type="molecule type" value="Genomic_DNA"/>
</dbReference>
<dbReference type="SUPFAM" id="SSF53955">
    <property type="entry name" value="Lysozyme-like"/>
    <property type="match status" value="1"/>
</dbReference>
<proteinExistence type="predicted"/>
<feature type="signal peptide" evidence="2">
    <location>
        <begin position="1"/>
        <end position="35"/>
    </location>
</feature>
<dbReference type="InterPro" id="IPR023346">
    <property type="entry name" value="Lysozyme-like_dom_sf"/>
</dbReference>
<dbReference type="Proteomes" id="UP001500432">
    <property type="component" value="Unassembled WGS sequence"/>
</dbReference>
<reference evidence="3 4" key="1">
    <citation type="journal article" date="2019" name="Int. J. Syst. Evol. Microbiol.">
        <title>The Global Catalogue of Microorganisms (GCM) 10K type strain sequencing project: providing services to taxonomists for standard genome sequencing and annotation.</title>
        <authorList>
            <consortium name="The Broad Institute Genomics Platform"/>
            <consortium name="The Broad Institute Genome Sequencing Center for Infectious Disease"/>
            <person name="Wu L."/>
            <person name="Ma J."/>
        </authorList>
    </citation>
    <scope>NUCLEOTIDE SEQUENCE [LARGE SCALE GENOMIC DNA]</scope>
    <source>
        <strain evidence="3 4">JCM 16034</strain>
    </source>
</reference>
<evidence type="ECO:0000313" key="3">
    <source>
        <dbReference type="EMBL" id="GAA2203169.1"/>
    </source>
</evidence>
<accession>A0ABN3C1U4</accession>
<organism evidence="3 4">
    <name type="scientific">Sinomonas flava</name>
    <dbReference type="NCBI Taxonomy" id="496857"/>
    <lineage>
        <taxon>Bacteria</taxon>
        <taxon>Bacillati</taxon>
        <taxon>Actinomycetota</taxon>
        <taxon>Actinomycetes</taxon>
        <taxon>Micrococcales</taxon>
        <taxon>Micrococcaceae</taxon>
        <taxon>Sinomonas</taxon>
    </lineage>
</organism>
<protein>
    <submittedName>
        <fullName evidence="3">Uncharacterized protein</fullName>
    </submittedName>
</protein>
<evidence type="ECO:0000256" key="2">
    <source>
        <dbReference type="SAM" id="SignalP"/>
    </source>
</evidence>
<keyword evidence="4" id="KW-1185">Reference proteome</keyword>
<feature type="coiled-coil region" evidence="1">
    <location>
        <begin position="92"/>
        <end position="126"/>
    </location>
</feature>
<keyword evidence="2" id="KW-0732">Signal</keyword>
<evidence type="ECO:0000313" key="4">
    <source>
        <dbReference type="Proteomes" id="UP001500432"/>
    </source>
</evidence>
<comment type="caution">
    <text evidence="3">The sequence shown here is derived from an EMBL/GenBank/DDBJ whole genome shotgun (WGS) entry which is preliminary data.</text>
</comment>